<dbReference type="EMBL" id="JASCXX010000022">
    <property type="protein sequence ID" value="MDI6450618.1"/>
    <property type="molecule type" value="Genomic_DNA"/>
</dbReference>
<dbReference type="InterPro" id="IPR017853">
    <property type="entry name" value="GH"/>
</dbReference>
<dbReference type="PANTHER" id="PTHR12631">
    <property type="entry name" value="ALPHA-L-IDURONIDASE"/>
    <property type="match status" value="1"/>
</dbReference>
<protein>
    <recommendedName>
        <fullName evidence="3">GH10 domain-containing protein</fullName>
    </recommendedName>
</protein>
<dbReference type="AlphaFoldDB" id="A0AAW6U3U2"/>
<keyword evidence="2" id="KW-1185">Reference proteome</keyword>
<evidence type="ECO:0000313" key="2">
    <source>
        <dbReference type="Proteomes" id="UP001431776"/>
    </source>
</evidence>
<dbReference type="SUPFAM" id="SSF51445">
    <property type="entry name" value="(Trans)glycosidases"/>
    <property type="match status" value="1"/>
</dbReference>
<dbReference type="Proteomes" id="UP001431776">
    <property type="component" value="Unassembled WGS sequence"/>
</dbReference>
<dbReference type="Gene3D" id="3.20.20.80">
    <property type="entry name" value="Glycosidases"/>
    <property type="match status" value="1"/>
</dbReference>
<dbReference type="RefSeq" id="WP_349246028.1">
    <property type="nucleotide sequence ID" value="NZ_JASCXX010000022.1"/>
</dbReference>
<evidence type="ECO:0008006" key="3">
    <source>
        <dbReference type="Google" id="ProtNLM"/>
    </source>
</evidence>
<dbReference type="GO" id="GO:0004553">
    <property type="term" value="F:hydrolase activity, hydrolyzing O-glycosyl compounds"/>
    <property type="evidence" value="ECO:0007669"/>
    <property type="project" value="TreeGrafter"/>
</dbReference>
<dbReference type="PANTHER" id="PTHR12631:SF10">
    <property type="entry name" value="BETA-XYLOSIDASE-LIKE PROTEIN-RELATED"/>
    <property type="match status" value="1"/>
</dbReference>
<organism evidence="1 2">
    <name type="scientific">Anaerobaca lacustris</name>
    <dbReference type="NCBI Taxonomy" id="3044600"/>
    <lineage>
        <taxon>Bacteria</taxon>
        <taxon>Pseudomonadati</taxon>
        <taxon>Planctomycetota</taxon>
        <taxon>Phycisphaerae</taxon>
        <taxon>Sedimentisphaerales</taxon>
        <taxon>Anaerobacaceae</taxon>
        <taxon>Anaerobaca</taxon>
    </lineage>
</organism>
<name>A0AAW6U3U2_9BACT</name>
<evidence type="ECO:0000313" key="1">
    <source>
        <dbReference type="EMBL" id="MDI6450618.1"/>
    </source>
</evidence>
<reference evidence="1" key="1">
    <citation type="submission" date="2023-05" db="EMBL/GenBank/DDBJ databases">
        <title>Anaerotaeda fermentans gen. nov., sp. nov., a novel anaerobic planctomycete of the new family within the order Sedimentisphaerales isolated from Taman Peninsula, Russia.</title>
        <authorList>
            <person name="Khomyakova M.A."/>
            <person name="Merkel A.Y."/>
            <person name="Slobodkin A.I."/>
        </authorList>
    </citation>
    <scope>NUCLEOTIDE SEQUENCE</scope>
    <source>
        <strain evidence="1">M17dextr</strain>
    </source>
</reference>
<comment type="caution">
    <text evidence="1">The sequence shown here is derived from an EMBL/GenBank/DDBJ whole genome shotgun (WGS) entry which is preliminary data.</text>
</comment>
<dbReference type="InterPro" id="IPR051923">
    <property type="entry name" value="Glycosyl_Hydrolase_39"/>
</dbReference>
<proteinExistence type="predicted"/>
<gene>
    <name evidence="1" type="ORF">QJ522_16290</name>
</gene>
<accession>A0AAW6U3U2</accession>
<sequence>MTDAKTSRRTVALLGILLLPGVILANAKATEPSIQRSIPNARGLPAVFTEGQSVTVPVPSKPATRWRALDDDGAQVRAGDLDASASTIDIGTLGIGWYRIEFLSRDDECATWTTAAVLARPSAPVPQDSPICIDSATAWFALNDPAKQERFARLAALAGVNWIRDRMRWRDIEPERGRFVDATTYDTAADLQAKHGLKVLQVFHGTPEWAVEDGELRGRYPVDLRHAYRFCREMARRYKGRVQAWEPWNEANVATFGGHTTDEMCTYQKATYLGFKAGDPDLIVCWNVSTAVPTMLHTRLVLANETWPYFDTYNIHTYDWPDSYERLWGPVHAAACGRPIWVTESDRGLPYVGPEPWCELSREGERQKAEFMAQSYASSLFAGAERHFHFILGNYYEANKVQFGLLRLDLTPRPSYVALAAIGRFLAGAECLGRWSLSGAPDAHIYAFAARPDGKDRDVLVAWAERPGDWSSRGKTTVPWALPRTVTVADVHDYLGRSLDSQVPQRLESAPIFVLLRAGDTSELPLEPPPHRSERRSGEVCPIVLQLHMPRSTSINVQQIPWASDYEHQVEPDTEIVLPFYAYNFSDKTVKGRIAIDHAPEGWTFEPNSWNVTLDPMDRAELPCRFLMPVRNPEKTSDCWIRLRGDFGKAGRPVLAFRLISKPGEGYDAPLP</sequence>